<dbReference type="Proteomes" id="UP000823775">
    <property type="component" value="Unassembled WGS sequence"/>
</dbReference>
<keyword evidence="2" id="KW-1185">Reference proteome</keyword>
<evidence type="ECO:0000313" key="1">
    <source>
        <dbReference type="EMBL" id="MCD9559224.1"/>
    </source>
</evidence>
<sequence>MADGQFCTSRVQPGQDPMECKIDKLHNELLLAILSYLSMKEAAKTCLVMARSQRMFNYPDNFPILDNLRELELDLELKAGCTSNFDLALHLLEIEGFLEKIILQPTYDSLLHLKIRQMVLIKKQIKQLEAELPPGVQLVML</sequence>
<comment type="caution">
    <text evidence="1">The sequence shown here is derived from an EMBL/GenBank/DDBJ whole genome shotgun (WGS) entry which is preliminary data.</text>
</comment>
<accession>A0ABS8UK33</accession>
<reference evidence="1 2" key="1">
    <citation type="journal article" date="2021" name="BMC Genomics">
        <title>Datura genome reveals duplications of psychoactive alkaloid biosynthetic genes and high mutation rate following tissue culture.</title>
        <authorList>
            <person name="Rajewski A."/>
            <person name="Carter-House D."/>
            <person name="Stajich J."/>
            <person name="Litt A."/>
        </authorList>
    </citation>
    <scope>NUCLEOTIDE SEQUENCE [LARGE SCALE GENOMIC DNA]</scope>
    <source>
        <strain evidence="1">AR-01</strain>
    </source>
</reference>
<proteinExistence type="predicted"/>
<protein>
    <submittedName>
        <fullName evidence="1">UDP-glycosyltransferase</fullName>
    </submittedName>
</protein>
<name>A0ABS8UK33_DATST</name>
<dbReference type="EMBL" id="JACEIK010002113">
    <property type="protein sequence ID" value="MCD9559224.1"/>
    <property type="molecule type" value="Genomic_DNA"/>
</dbReference>
<evidence type="ECO:0000313" key="2">
    <source>
        <dbReference type="Proteomes" id="UP000823775"/>
    </source>
</evidence>
<gene>
    <name evidence="1" type="primary">UF3GT_1</name>
    <name evidence="1" type="ORF">HAX54_017081</name>
</gene>
<organism evidence="1 2">
    <name type="scientific">Datura stramonium</name>
    <name type="common">Jimsonweed</name>
    <name type="synonym">Common thornapple</name>
    <dbReference type="NCBI Taxonomy" id="4076"/>
    <lineage>
        <taxon>Eukaryota</taxon>
        <taxon>Viridiplantae</taxon>
        <taxon>Streptophyta</taxon>
        <taxon>Embryophyta</taxon>
        <taxon>Tracheophyta</taxon>
        <taxon>Spermatophyta</taxon>
        <taxon>Magnoliopsida</taxon>
        <taxon>eudicotyledons</taxon>
        <taxon>Gunneridae</taxon>
        <taxon>Pentapetalae</taxon>
        <taxon>asterids</taxon>
        <taxon>lamiids</taxon>
        <taxon>Solanales</taxon>
        <taxon>Solanaceae</taxon>
        <taxon>Solanoideae</taxon>
        <taxon>Datureae</taxon>
        <taxon>Datura</taxon>
    </lineage>
</organism>